<dbReference type="GeneID" id="5042111"/>
<evidence type="ECO:0000313" key="4">
    <source>
        <dbReference type="Proteomes" id="UP000000600"/>
    </source>
</evidence>
<dbReference type="AlphaFoldDB" id="A0E0W2"/>
<evidence type="ECO:0000313" key="3">
    <source>
        <dbReference type="EMBL" id="CAK88929.1"/>
    </source>
</evidence>
<dbReference type="RefSeq" id="XP_001456326.1">
    <property type="nucleotide sequence ID" value="XM_001456289.1"/>
</dbReference>
<dbReference type="InParanoid" id="A0E0W2"/>
<evidence type="ECO:0000256" key="2">
    <source>
        <dbReference type="SAM" id="MobiDB-lite"/>
    </source>
</evidence>
<proteinExistence type="predicted"/>
<accession>A0E0W2</accession>
<gene>
    <name evidence="3" type="ORF">GSPATT00022097001</name>
</gene>
<dbReference type="KEGG" id="ptm:GSPATT00022097001"/>
<feature type="region of interest" description="Disordered" evidence="2">
    <location>
        <begin position="37"/>
        <end position="72"/>
    </location>
</feature>
<feature type="compositionally biased region" description="Low complexity" evidence="2">
    <location>
        <begin position="61"/>
        <end position="70"/>
    </location>
</feature>
<evidence type="ECO:0000256" key="1">
    <source>
        <dbReference type="SAM" id="Coils"/>
    </source>
</evidence>
<dbReference type="OrthoDB" id="308131at2759"/>
<name>A0E0W2_PARTE</name>
<keyword evidence="1" id="KW-0175">Coiled coil</keyword>
<organism evidence="3 4">
    <name type="scientific">Paramecium tetraurelia</name>
    <dbReference type="NCBI Taxonomy" id="5888"/>
    <lineage>
        <taxon>Eukaryota</taxon>
        <taxon>Sar</taxon>
        <taxon>Alveolata</taxon>
        <taxon>Ciliophora</taxon>
        <taxon>Intramacronucleata</taxon>
        <taxon>Oligohymenophorea</taxon>
        <taxon>Peniculida</taxon>
        <taxon>Parameciidae</taxon>
        <taxon>Paramecium</taxon>
    </lineage>
</organism>
<dbReference type="EMBL" id="CT868652">
    <property type="protein sequence ID" value="CAK88929.1"/>
    <property type="molecule type" value="Genomic_DNA"/>
</dbReference>
<feature type="region of interest" description="Disordered" evidence="2">
    <location>
        <begin position="115"/>
        <end position="165"/>
    </location>
</feature>
<feature type="compositionally biased region" description="Low complexity" evidence="2">
    <location>
        <begin position="120"/>
        <end position="134"/>
    </location>
</feature>
<dbReference type="OMA" id="MTPERSH"/>
<reference evidence="3 4" key="1">
    <citation type="journal article" date="2006" name="Nature">
        <title>Global trends of whole-genome duplications revealed by the ciliate Paramecium tetraurelia.</title>
        <authorList>
            <consortium name="Genoscope"/>
            <person name="Aury J.-M."/>
            <person name="Jaillon O."/>
            <person name="Duret L."/>
            <person name="Noel B."/>
            <person name="Jubin C."/>
            <person name="Porcel B.M."/>
            <person name="Segurens B."/>
            <person name="Daubin V."/>
            <person name="Anthouard V."/>
            <person name="Aiach N."/>
            <person name="Arnaiz O."/>
            <person name="Billaut A."/>
            <person name="Beisson J."/>
            <person name="Blanc I."/>
            <person name="Bouhouche K."/>
            <person name="Camara F."/>
            <person name="Duharcourt S."/>
            <person name="Guigo R."/>
            <person name="Gogendeau D."/>
            <person name="Katinka M."/>
            <person name="Keller A.-M."/>
            <person name="Kissmehl R."/>
            <person name="Klotz C."/>
            <person name="Koll F."/>
            <person name="Le Moue A."/>
            <person name="Lepere C."/>
            <person name="Malinsky S."/>
            <person name="Nowacki M."/>
            <person name="Nowak J.K."/>
            <person name="Plattner H."/>
            <person name="Poulain J."/>
            <person name="Ruiz F."/>
            <person name="Serrano V."/>
            <person name="Zagulski M."/>
            <person name="Dessen P."/>
            <person name="Betermier M."/>
            <person name="Weissenbach J."/>
            <person name="Scarpelli C."/>
            <person name="Schachter V."/>
            <person name="Sperling L."/>
            <person name="Meyer E."/>
            <person name="Cohen J."/>
            <person name="Wincker P."/>
        </authorList>
    </citation>
    <scope>NUCLEOTIDE SEQUENCE [LARGE SCALE GENOMIC DNA]</scope>
    <source>
        <strain evidence="3 4">Stock d4-2</strain>
    </source>
</reference>
<dbReference type="Proteomes" id="UP000000600">
    <property type="component" value="Unassembled WGS sequence"/>
</dbReference>
<keyword evidence="4" id="KW-1185">Reference proteome</keyword>
<feature type="coiled-coil region" evidence="1">
    <location>
        <begin position="76"/>
        <end position="103"/>
    </location>
</feature>
<dbReference type="HOGENOM" id="CLU_916630_0_0_1"/>
<protein>
    <submittedName>
        <fullName evidence="3">Uncharacterized protein</fullName>
    </submittedName>
</protein>
<sequence length="304" mass="36276">MSIIDQIDLSLEKASSLQQKRFEAEESKQKSLNYEINQLRSQFNESQDDQDEQMTPERSHSQNYSQSQYSPLRNDIKQLELQKQLLQSSERKLQQEIEDSDNDDNQLQIYPKYDKKHKQQNQQLQQQQKYPQQKQNKDQSKQPNKTQKESTQKMRSKKHQLENTQVRKDLLQKTQKSVPRSTQIITTTTERRNEKENGYVIQEQKTEYQRLQQHIKSVKAQVSNQLVKNEKVKQETQNDDQNQYKIRGYRDQAEIKYFGRPLPCNECVFLLNKGMSSDYCSQHGKMNKERPPNKTLPKRLAKFF</sequence>
<feature type="compositionally biased region" description="Basic and acidic residues" evidence="2">
    <location>
        <begin position="135"/>
        <end position="152"/>
    </location>
</feature>